<comment type="caution">
    <text evidence="3">The sequence shown here is derived from an EMBL/GenBank/DDBJ whole genome shotgun (WGS) entry which is preliminary data.</text>
</comment>
<evidence type="ECO:0000313" key="4">
    <source>
        <dbReference type="Proteomes" id="UP000295136"/>
    </source>
</evidence>
<keyword evidence="2" id="KW-0812">Transmembrane</keyword>
<protein>
    <submittedName>
        <fullName evidence="3">Uncharacterized protein</fullName>
    </submittedName>
</protein>
<evidence type="ECO:0000256" key="1">
    <source>
        <dbReference type="SAM" id="MobiDB-lite"/>
    </source>
</evidence>
<proteinExistence type="predicted"/>
<accession>A0A4V2ZBV3</accession>
<evidence type="ECO:0000313" key="3">
    <source>
        <dbReference type="EMBL" id="TDE60355.1"/>
    </source>
</evidence>
<dbReference type="AlphaFoldDB" id="A0A4V2ZBV3"/>
<keyword evidence="2" id="KW-1133">Transmembrane helix</keyword>
<gene>
    <name evidence="3" type="ORF">E1295_00490</name>
</gene>
<feature type="region of interest" description="Disordered" evidence="1">
    <location>
        <begin position="244"/>
        <end position="263"/>
    </location>
</feature>
<keyword evidence="2" id="KW-0472">Membrane</keyword>
<feature type="transmembrane region" description="Helical" evidence="2">
    <location>
        <begin position="44"/>
        <end position="65"/>
    </location>
</feature>
<dbReference type="EMBL" id="SMLD01000001">
    <property type="protein sequence ID" value="TDE60355.1"/>
    <property type="molecule type" value="Genomic_DNA"/>
</dbReference>
<sequence length="263" mass="27742">MTHSTSDLERLLNERGQERAGGGPTAHLDTIIRRGRRIRRARRAVAAGGALAIAVVAAGLVNGLLAGASRLDRSTVAQSPADSAQVKPAVKLPESLHVVLGGKNFYLPLLRSERFTTTGAAKTVTFTPASYYTGYKVVCDDARAWVVIQTKLKGGEIGGTAGRCDPPGGGHHDKLSAPADWLKRPQSLKVWVFPADAPVREVAQAVAGCPLAPKSKECDDEAAAHALMRPEVLERLSSKVGERPGSWAVGVYDRPSPTPSAGS</sequence>
<dbReference type="Proteomes" id="UP000295136">
    <property type="component" value="Unassembled WGS sequence"/>
</dbReference>
<name>A0A4V2ZBV3_9ACTN</name>
<dbReference type="RefSeq" id="WP_132627619.1">
    <property type="nucleotide sequence ID" value="NZ_SMLD01000001.1"/>
</dbReference>
<evidence type="ECO:0000256" key="2">
    <source>
        <dbReference type="SAM" id="Phobius"/>
    </source>
</evidence>
<keyword evidence="4" id="KW-1185">Reference proteome</keyword>
<reference evidence="3 4" key="1">
    <citation type="submission" date="2019-03" db="EMBL/GenBank/DDBJ databases">
        <title>Draft genome sequences of novel Actinobacteria.</title>
        <authorList>
            <person name="Sahin N."/>
            <person name="Ay H."/>
            <person name="Saygin H."/>
        </authorList>
    </citation>
    <scope>NUCLEOTIDE SEQUENCE [LARGE SCALE GENOMIC DNA]</scope>
    <source>
        <strain evidence="3 4">6K102</strain>
    </source>
</reference>
<organism evidence="3 4">
    <name type="scientific">Nonomuraea mesophila</name>
    <dbReference type="NCBI Taxonomy" id="2530382"/>
    <lineage>
        <taxon>Bacteria</taxon>
        <taxon>Bacillati</taxon>
        <taxon>Actinomycetota</taxon>
        <taxon>Actinomycetes</taxon>
        <taxon>Streptosporangiales</taxon>
        <taxon>Streptosporangiaceae</taxon>
        <taxon>Nonomuraea</taxon>
    </lineage>
</organism>